<proteinExistence type="predicted"/>
<feature type="compositionally biased region" description="Basic and acidic residues" evidence="1">
    <location>
        <begin position="16"/>
        <end position="29"/>
    </location>
</feature>
<feature type="compositionally biased region" description="Basic residues" evidence="1">
    <location>
        <begin position="154"/>
        <end position="163"/>
    </location>
</feature>
<feature type="compositionally biased region" description="Low complexity" evidence="1">
    <location>
        <begin position="351"/>
        <end position="362"/>
    </location>
</feature>
<evidence type="ECO:0000313" key="2">
    <source>
        <dbReference type="EMBL" id="KJZ72599.1"/>
    </source>
</evidence>
<feature type="compositionally biased region" description="Polar residues" evidence="1">
    <location>
        <begin position="81"/>
        <end position="95"/>
    </location>
</feature>
<sequence length="749" mass="83711">MTKLSAHSCLEPANKSPEEDAFRNADETSWHIPPEPAYSRAGNNHVQSWLSQVHESNHSPELTTLSKSPEAAPMPWRPNNIVPTKTIPDTRTVRSPSLFVRDSPLPSLSPYQSDHCGLSEPVSIATTMSKHQNRRQQSSPAQPTVASGSSKNEYRKRPRRKTRPDRYDTVKLEKPRRSKKEGKDSRPKPRKDQGSNRTLRSEREVMENFTSGAIAKDRVTMKPNLTTGPFLNGRSSATTQPGDLEFYHIDNVTRRPKTLSEKPIQTRPGKSSHERRVERELEEDSNFFANVDSDTQRKRPYLDSDVGPSPVKATIVIGSGRVGTPFSHGSGQNSSLAQAPRVPDTKRVPKKPTIPTRTTTSTDGVHSRKTDDMPSTNAPTPKSSYFKDLIETAIFDDAELPHHRLNAARLKRLDSLKVSSSDFKAVKGTSTEPEPNTQRANYQDQGVMVSPQFASRLEPCAENRTYEERVDNSLHCGSFSRATESTQRMPRNVAGFDGVQYVQDAVVVSNPPGYELGLRPPDKMLLQVESSRPCNLDAGLQGSDKVEKCCQECQVPCRSHCMRELQGEPLDWFPDNRPRVQPRPYDATIPTVHDSLWTTANASPSDACAIASSRPRLPSDPMGFGAAHLGSSRQATDDAPIDQDPWQPISVAELEREFWMQTEMNRYPNLCQSSRRALDRDMIDLQVHELGMANIRDSELDGQESFSLTAREWTPAFGQARAGYVQPDSPALGSSNVWLKNFWRPNCLR</sequence>
<feature type="region of interest" description="Disordered" evidence="1">
    <location>
        <begin position="1"/>
        <end position="210"/>
    </location>
</feature>
<name>A0A0F8A3X7_9HYPO</name>
<feature type="region of interest" description="Disordered" evidence="1">
    <location>
        <begin position="254"/>
        <end position="384"/>
    </location>
</feature>
<feature type="compositionally biased region" description="Basic and acidic residues" evidence="1">
    <location>
        <begin position="164"/>
        <end position="206"/>
    </location>
</feature>
<feature type="compositionally biased region" description="Polar residues" evidence="1">
    <location>
        <begin position="373"/>
        <end position="383"/>
    </location>
</feature>
<reference evidence="2 3" key="1">
    <citation type="journal article" date="2014" name="Genome Biol. Evol.">
        <title>Comparative genomics and transcriptomics analyses reveal divergent lifestyle features of nematode endoparasitic fungus Hirsutella minnesotensis.</title>
        <authorList>
            <person name="Lai Y."/>
            <person name="Liu K."/>
            <person name="Zhang X."/>
            <person name="Zhang X."/>
            <person name="Li K."/>
            <person name="Wang N."/>
            <person name="Shu C."/>
            <person name="Wu Y."/>
            <person name="Wang C."/>
            <person name="Bushley K.E."/>
            <person name="Xiang M."/>
            <person name="Liu X."/>
        </authorList>
    </citation>
    <scope>NUCLEOTIDE SEQUENCE [LARGE SCALE GENOMIC DNA]</scope>
    <source>
        <strain evidence="2 3">3608</strain>
    </source>
</reference>
<dbReference type="AlphaFoldDB" id="A0A0F8A3X7"/>
<feature type="compositionally biased region" description="Polar residues" evidence="1">
    <location>
        <begin position="327"/>
        <end position="337"/>
    </location>
</feature>
<feature type="compositionally biased region" description="Polar residues" evidence="1">
    <location>
        <begin position="41"/>
        <end position="67"/>
    </location>
</feature>
<organism evidence="2 3">
    <name type="scientific">Hirsutella minnesotensis 3608</name>
    <dbReference type="NCBI Taxonomy" id="1043627"/>
    <lineage>
        <taxon>Eukaryota</taxon>
        <taxon>Fungi</taxon>
        <taxon>Dikarya</taxon>
        <taxon>Ascomycota</taxon>
        <taxon>Pezizomycotina</taxon>
        <taxon>Sordariomycetes</taxon>
        <taxon>Hypocreomycetidae</taxon>
        <taxon>Hypocreales</taxon>
        <taxon>Ophiocordycipitaceae</taxon>
        <taxon>Hirsutella</taxon>
    </lineage>
</organism>
<protein>
    <submittedName>
        <fullName evidence="2">Uncharacterized protein</fullName>
    </submittedName>
</protein>
<gene>
    <name evidence="2" type="ORF">HIM_07958</name>
</gene>
<dbReference type="OrthoDB" id="2537141at2759"/>
<feature type="compositionally biased region" description="Polar residues" evidence="1">
    <location>
        <begin position="124"/>
        <end position="151"/>
    </location>
</feature>
<evidence type="ECO:0000313" key="3">
    <source>
        <dbReference type="Proteomes" id="UP000054481"/>
    </source>
</evidence>
<evidence type="ECO:0000256" key="1">
    <source>
        <dbReference type="SAM" id="MobiDB-lite"/>
    </source>
</evidence>
<keyword evidence="3" id="KW-1185">Reference proteome</keyword>
<dbReference type="Proteomes" id="UP000054481">
    <property type="component" value="Unassembled WGS sequence"/>
</dbReference>
<dbReference type="EMBL" id="KQ030544">
    <property type="protein sequence ID" value="KJZ72599.1"/>
    <property type="molecule type" value="Genomic_DNA"/>
</dbReference>
<accession>A0A0F8A3X7</accession>